<proteinExistence type="predicted"/>
<evidence type="ECO:0000259" key="6">
    <source>
        <dbReference type="PROSITE" id="PS51352"/>
    </source>
</evidence>
<dbReference type="STRING" id="1590841.A0A2R6R1T2"/>
<dbReference type="PROSITE" id="PS51352">
    <property type="entry name" value="THIOREDOXIN_2"/>
    <property type="match status" value="1"/>
</dbReference>
<keyword evidence="3" id="KW-0249">Electron transport</keyword>
<evidence type="ECO:0000256" key="2">
    <source>
        <dbReference type="ARBA" id="ARBA00022946"/>
    </source>
</evidence>
<dbReference type="FunFam" id="3.40.30.10:FF:000001">
    <property type="entry name" value="Thioredoxin"/>
    <property type="match status" value="1"/>
</dbReference>
<dbReference type="PROSITE" id="PS00194">
    <property type="entry name" value="THIOREDOXIN_1"/>
    <property type="match status" value="1"/>
</dbReference>
<feature type="domain" description="Thioredoxin" evidence="6">
    <location>
        <begin position="17"/>
        <end position="163"/>
    </location>
</feature>
<sequence length="164" mass="18436">MASCLYRPSLSSSSRALALANPILSLSAFQRLSFQPRKTIGLRSSPQHLRIFCLRESRATVVTEKSWDNLILNSNVPVLVEFHASWCGPCRMVHRVIDELALEYAGRLKCFVLHADNDLQIAENYDIKAVPVVLLFKNGERCDSVVGTMPKEFYVTAIERVLAL</sequence>
<protein>
    <submittedName>
        <fullName evidence="7">Thioredoxin like</fullName>
    </submittedName>
</protein>
<dbReference type="FunCoup" id="A0A2R6R1T2">
    <property type="interactions" value="205"/>
</dbReference>
<dbReference type="GO" id="GO:0005737">
    <property type="term" value="C:cytoplasm"/>
    <property type="evidence" value="ECO:0007669"/>
    <property type="project" value="TreeGrafter"/>
</dbReference>
<dbReference type="OrthoDB" id="2121326at2759"/>
<evidence type="ECO:0000256" key="3">
    <source>
        <dbReference type="ARBA" id="ARBA00022982"/>
    </source>
</evidence>
<dbReference type="Proteomes" id="UP000241394">
    <property type="component" value="Chromosome LG10"/>
</dbReference>
<dbReference type="PANTHER" id="PTHR45663">
    <property type="entry name" value="GEO12009P1"/>
    <property type="match status" value="1"/>
</dbReference>
<keyword evidence="8" id="KW-1185">Reference proteome</keyword>
<keyword evidence="2" id="KW-0809">Transit peptide</keyword>
<dbReference type="Pfam" id="PF00085">
    <property type="entry name" value="Thioredoxin"/>
    <property type="match status" value="1"/>
</dbReference>
<dbReference type="InterPro" id="IPR013766">
    <property type="entry name" value="Thioredoxin_domain"/>
</dbReference>
<organism evidence="7 8">
    <name type="scientific">Actinidia chinensis var. chinensis</name>
    <name type="common">Chinese soft-hair kiwi</name>
    <dbReference type="NCBI Taxonomy" id="1590841"/>
    <lineage>
        <taxon>Eukaryota</taxon>
        <taxon>Viridiplantae</taxon>
        <taxon>Streptophyta</taxon>
        <taxon>Embryophyta</taxon>
        <taxon>Tracheophyta</taxon>
        <taxon>Spermatophyta</taxon>
        <taxon>Magnoliopsida</taxon>
        <taxon>eudicotyledons</taxon>
        <taxon>Gunneridae</taxon>
        <taxon>Pentapetalae</taxon>
        <taxon>asterids</taxon>
        <taxon>Ericales</taxon>
        <taxon>Actinidiaceae</taxon>
        <taxon>Actinidia</taxon>
    </lineage>
</organism>
<reference evidence="7 8" key="1">
    <citation type="submission" date="2017-07" db="EMBL/GenBank/DDBJ databases">
        <title>An improved, manually edited Actinidia chinensis var. chinensis (kiwifruit) genome highlights the challenges associated with draft genomes and gene prediction in plants.</title>
        <authorList>
            <person name="Pilkington S."/>
            <person name="Crowhurst R."/>
            <person name="Hilario E."/>
            <person name="Nardozza S."/>
            <person name="Fraser L."/>
            <person name="Peng Y."/>
            <person name="Gunaseelan K."/>
            <person name="Simpson R."/>
            <person name="Tahir J."/>
            <person name="Deroles S."/>
            <person name="Templeton K."/>
            <person name="Luo Z."/>
            <person name="Davy M."/>
            <person name="Cheng C."/>
            <person name="Mcneilage M."/>
            <person name="Scaglione D."/>
            <person name="Liu Y."/>
            <person name="Zhang Q."/>
            <person name="Datson P."/>
            <person name="De Silva N."/>
            <person name="Gardiner S."/>
            <person name="Bassett H."/>
            <person name="Chagne D."/>
            <person name="Mccallum J."/>
            <person name="Dzierzon H."/>
            <person name="Deng C."/>
            <person name="Wang Y.-Y."/>
            <person name="Barron N."/>
            <person name="Manako K."/>
            <person name="Bowen J."/>
            <person name="Foster T."/>
            <person name="Erridge Z."/>
            <person name="Tiffin H."/>
            <person name="Waite C."/>
            <person name="Davies K."/>
            <person name="Grierson E."/>
            <person name="Laing W."/>
            <person name="Kirk R."/>
            <person name="Chen X."/>
            <person name="Wood M."/>
            <person name="Montefiori M."/>
            <person name="Brummell D."/>
            <person name="Schwinn K."/>
            <person name="Catanach A."/>
            <person name="Fullerton C."/>
            <person name="Li D."/>
            <person name="Meiyalaghan S."/>
            <person name="Nieuwenhuizen N."/>
            <person name="Read N."/>
            <person name="Prakash R."/>
            <person name="Hunter D."/>
            <person name="Zhang H."/>
            <person name="Mckenzie M."/>
            <person name="Knabel M."/>
            <person name="Harris A."/>
            <person name="Allan A."/>
            <person name="Chen A."/>
            <person name="Janssen B."/>
            <person name="Plunkett B."/>
            <person name="Dwamena C."/>
            <person name="Voogd C."/>
            <person name="Leif D."/>
            <person name="Lafferty D."/>
            <person name="Souleyre E."/>
            <person name="Varkonyi-Gasic E."/>
            <person name="Gambi F."/>
            <person name="Hanley J."/>
            <person name="Yao J.-L."/>
            <person name="Cheung J."/>
            <person name="David K."/>
            <person name="Warren B."/>
            <person name="Marsh K."/>
            <person name="Snowden K."/>
            <person name="Lin-Wang K."/>
            <person name="Brian L."/>
            <person name="Martinez-Sanchez M."/>
            <person name="Wang M."/>
            <person name="Ileperuma N."/>
            <person name="Macnee N."/>
            <person name="Campin R."/>
            <person name="Mcatee P."/>
            <person name="Drummond R."/>
            <person name="Espley R."/>
            <person name="Ireland H."/>
            <person name="Wu R."/>
            <person name="Atkinson R."/>
            <person name="Karunairetnam S."/>
            <person name="Bulley S."/>
            <person name="Chunkath S."/>
            <person name="Hanley Z."/>
            <person name="Storey R."/>
            <person name="Thrimawithana A."/>
            <person name="Thomson S."/>
            <person name="David C."/>
            <person name="Testolin R."/>
        </authorList>
    </citation>
    <scope>NUCLEOTIDE SEQUENCE [LARGE SCALE GENOMIC DNA]</scope>
    <source>
        <strain evidence="8">cv. Red5</strain>
        <tissue evidence="7">Young leaf</tissue>
    </source>
</reference>
<dbReference type="InterPro" id="IPR036249">
    <property type="entry name" value="Thioredoxin-like_sf"/>
</dbReference>
<reference evidence="8" key="2">
    <citation type="journal article" date="2018" name="BMC Genomics">
        <title>A manually annotated Actinidia chinensis var. chinensis (kiwifruit) genome highlights the challenges associated with draft genomes and gene prediction in plants.</title>
        <authorList>
            <person name="Pilkington S.M."/>
            <person name="Crowhurst R."/>
            <person name="Hilario E."/>
            <person name="Nardozza S."/>
            <person name="Fraser L."/>
            <person name="Peng Y."/>
            <person name="Gunaseelan K."/>
            <person name="Simpson R."/>
            <person name="Tahir J."/>
            <person name="Deroles S.C."/>
            <person name="Templeton K."/>
            <person name="Luo Z."/>
            <person name="Davy M."/>
            <person name="Cheng C."/>
            <person name="McNeilage M."/>
            <person name="Scaglione D."/>
            <person name="Liu Y."/>
            <person name="Zhang Q."/>
            <person name="Datson P."/>
            <person name="De Silva N."/>
            <person name="Gardiner S.E."/>
            <person name="Bassett H."/>
            <person name="Chagne D."/>
            <person name="McCallum J."/>
            <person name="Dzierzon H."/>
            <person name="Deng C."/>
            <person name="Wang Y.Y."/>
            <person name="Barron L."/>
            <person name="Manako K."/>
            <person name="Bowen J."/>
            <person name="Foster T.M."/>
            <person name="Erridge Z.A."/>
            <person name="Tiffin H."/>
            <person name="Waite C.N."/>
            <person name="Davies K.M."/>
            <person name="Grierson E.P."/>
            <person name="Laing W.A."/>
            <person name="Kirk R."/>
            <person name="Chen X."/>
            <person name="Wood M."/>
            <person name="Montefiori M."/>
            <person name="Brummell D.A."/>
            <person name="Schwinn K.E."/>
            <person name="Catanach A."/>
            <person name="Fullerton C."/>
            <person name="Li D."/>
            <person name="Meiyalaghan S."/>
            <person name="Nieuwenhuizen N."/>
            <person name="Read N."/>
            <person name="Prakash R."/>
            <person name="Hunter D."/>
            <person name="Zhang H."/>
            <person name="McKenzie M."/>
            <person name="Knabel M."/>
            <person name="Harris A."/>
            <person name="Allan A.C."/>
            <person name="Gleave A."/>
            <person name="Chen A."/>
            <person name="Janssen B.J."/>
            <person name="Plunkett B."/>
            <person name="Ampomah-Dwamena C."/>
            <person name="Voogd C."/>
            <person name="Leif D."/>
            <person name="Lafferty D."/>
            <person name="Souleyre E.J.F."/>
            <person name="Varkonyi-Gasic E."/>
            <person name="Gambi F."/>
            <person name="Hanley J."/>
            <person name="Yao J.L."/>
            <person name="Cheung J."/>
            <person name="David K.M."/>
            <person name="Warren B."/>
            <person name="Marsh K."/>
            <person name="Snowden K.C."/>
            <person name="Lin-Wang K."/>
            <person name="Brian L."/>
            <person name="Martinez-Sanchez M."/>
            <person name="Wang M."/>
            <person name="Ileperuma N."/>
            <person name="Macnee N."/>
            <person name="Campin R."/>
            <person name="McAtee P."/>
            <person name="Drummond R.S.M."/>
            <person name="Espley R.V."/>
            <person name="Ireland H.S."/>
            <person name="Wu R."/>
            <person name="Atkinson R.G."/>
            <person name="Karunairetnam S."/>
            <person name="Bulley S."/>
            <person name="Chunkath S."/>
            <person name="Hanley Z."/>
            <person name="Storey R."/>
            <person name="Thrimawithana A.H."/>
            <person name="Thomson S."/>
            <person name="David C."/>
            <person name="Testolin R."/>
            <person name="Huang H."/>
            <person name="Hellens R.P."/>
            <person name="Schaffer R.J."/>
        </authorList>
    </citation>
    <scope>NUCLEOTIDE SEQUENCE [LARGE SCALE GENOMIC DNA]</scope>
    <source>
        <strain evidence="8">cv. Red5</strain>
    </source>
</reference>
<dbReference type="InParanoid" id="A0A2R6R1T2"/>
<dbReference type="GO" id="GO:0015035">
    <property type="term" value="F:protein-disulfide reductase activity"/>
    <property type="evidence" value="ECO:0007669"/>
    <property type="project" value="TreeGrafter"/>
</dbReference>
<dbReference type="AlphaFoldDB" id="A0A2R6R1T2"/>
<dbReference type="PANTHER" id="PTHR45663:SF21">
    <property type="entry name" value="THIOREDOXIN M3, CHLOROPLASTIC"/>
    <property type="match status" value="1"/>
</dbReference>
<comment type="caution">
    <text evidence="7">The sequence shown here is derived from an EMBL/GenBank/DDBJ whole genome shotgun (WGS) entry which is preliminary data.</text>
</comment>
<dbReference type="CDD" id="cd02947">
    <property type="entry name" value="TRX_family"/>
    <property type="match status" value="1"/>
</dbReference>
<dbReference type="SUPFAM" id="SSF52833">
    <property type="entry name" value="Thioredoxin-like"/>
    <property type="match status" value="1"/>
</dbReference>
<evidence type="ECO:0000313" key="8">
    <source>
        <dbReference type="Proteomes" id="UP000241394"/>
    </source>
</evidence>
<keyword evidence="1" id="KW-0813">Transport</keyword>
<dbReference type="OMA" id="AASTFHC"/>
<dbReference type="InterPro" id="IPR017937">
    <property type="entry name" value="Thioredoxin_CS"/>
</dbReference>
<dbReference type="Gene3D" id="3.40.30.10">
    <property type="entry name" value="Glutaredoxin"/>
    <property type="match status" value="1"/>
</dbReference>
<gene>
    <name evidence="7" type="ORF">CEY00_Acc11223</name>
</gene>
<name>A0A2R6R1T2_ACTCC</name>
<dbReference type="PRINTS" id="PR00421">
    <property type="entry name" value="THIOREDOXIN"/>
</dbReference>
<keyword evidence="4" id="KW-1015">Disulfide bond</keyword>
<dbReference type="EMBL" id="NKQK01000010">
    <property type="protein sequence ID" value="PSS19202.1"/>
    <property type="molecule type" value="Genomic_DNA"/>
</dbReference>
<evidence type="ECO:0000256" key="1">
    <source>
        <dbReference type="ARBA" id="ARBA00022448"/>
    </source>
</evidence>
<evidence type="ECO:0000256" key="4">
    <source>
        <dbReference type="ARBA" id="ARBA00023157"/>
    </source>
</evidence>
<evidence type="ECO:0000256" key="5">
    <source>
        <dbReference type="ARBA" id="ARBA00023284"/>
    </source>
</evidence>
<dbReference type="Gramene" id="PSS19202">
    <property type="protein sequence ID" value="PSS19202"/>
    <property type="gene ID" value="CEY00_Acc11223"/>
</dbReference>
<evidence type="ECO:0000313" key="7">
    <source>
        <dbReference type="EMBL" id="PSS19202.1"/>
    </source>
</evidence>
<accession>A0A2R6R1T2</accession>
<keyword evidence="5" id="KW-0676">Redox-active center</keyword>